<dbReference type="Pfam" id="PF24535">
    <property type="entry name" value="DUF7598"/>
    <property type="match status" value="1"/>
</dbReference>
<dbReference type="AlphaFoldDB" id="A0A0B7JU69"/>
<reference evidence="3" key="1">
    <citation type="submission" date="2015-01" db="EMBL/GenBank/DDBJ databases">
        <authorList>
            <person name="Durling Mikael"/>
        </authorList>
    </citation>
    <scope>NUCLEOTIDE SEQUENCE</scope>
</reference>
<evidence type="ECO:0000256" key="1">
    <source>
        <dbReference type="SAM" id="Phobius"/>
    </source>
</evidence>
<feature type="transmembrane region" description="Helical" evidence="1">
    <location>
        <begin position="40"/>
        <end position="61"/>
    </location>
</feature>
<organism evidence="3">
    <name type="scientific">Bionectria ochroleuca</name>
    <name type="common">Gliocladium roseum</name>
    <dbReference type="NCBI Taxonomy" id="29856"/>
    <lineage>
        <taxon>Eukaryota</taxon>
        <taxon>Fungi</taxon>
        <taxon>Dikarya</taxon>
        <taxon>Ascomycota</taxon>
        <taxon>Pezizomycotina</taxon>
        <taxon>Sordariomycetes</taxon>
        <taxon>Hypocreomycetidae</taxon>
        <taxon>Hypocreales</taxon>
        <taxon>Bionectriaceae</taxon>
        <taxon>Clonostachys</taxon>
    </lineage>
</organism>
<evidence type="ECO:0000313" key="3">
    <source>
        <dbReference type="EMBL" id="CEO48608.1"/>
    </source>
</evidence>
<dbReference type="InterPro" id="IPR056019">
    <property type="entry name" value="DUF7598"/>
</dbReference>
<gene>
    <name evidence="3" type="ORF">BN869_000004665_1</name>
</gene>
<keyword evidence="1" id="KW-0472">Membrane</keyword>
<feature type="transmembrane region" description="Helical" evidence="1">
    <location>
        <begin position="111"/>
        <end position="128"/>
    </location>
</feature>
<dbReference type="EMBL" id="CDPU01000011">
    <property type="protein sequence ID" value="CEO48608.1"/>
    <property type="molecule type" value="Genomic_DNA"/>
</dbReference>
<name>A0A0B7JU69_BIOOC</name>
<sequence>MLAGVGDILTEKQNPTSFNKMFGSFDMSSFRGVGMIILQILRVFTIIGLLAAETACAVLIAKVNTGNPYCVFEATSMVFTCGIALFLIVSEIGVFQRFFRKNWPAFSDQHGLGWLGFAIIIVACNILGKLNNSNSSAESLGSMSFWQLTLAAGILNLTFGVLNVIASFVFSDRKNGVNARDVRTHGSLAGDGNEVASLHYPPSSTPSTVGQEKGASKFASMFWKRNKNNTNETVREAPRPNISAPMPAHRDVEHDAGAEQIKPRSPINPSVARPDSIYHPIHNLRASSHYSEAHISRF</sequence>
<keyword evidence="1" id="KW-0812">Transmembrane</keyword>
<accession>A0A0B7JU69</accession>
<feature type="transmembrane region" description="Helical" evidence="1">
    <location>
        <begin position="76"/>
        <end position="99"/>
    </location>
</feature>
<evidence type="ECO:0000259" key="2">
    <source>
        <dbReference type="Pfam" id="PF24535"/>
    </source>
</evidence>
<feature type="transmembrane region" description="Helical" evidence="1">
    <location>
        <begin position="148"/>
        <end position="170"/>
    </location>
</feature>
<feature type="domain" description="DUF7598" evidence="2">
    <location>
        <begin position="34"/>
        <end position="169"/>
    </location>
</feature>
<keyword evidence="1" id="KW-1133">Transmembrane helix</keyword>
<proteinExistence type="predicted"/>
<protein>
    <recommendedName>
        <fullName evidence="2">DUF7598 domain-containing protein</fullName>
    </recommendedName>
</protein>